<feature type="transmembrane region" description="Helical" evidence="3">
    <location>
        <begin position="23"/>
        <end position="46"/>
    </location>
</feature>
<keyword evidence="1 2" id="KW-0808">Transferase</keyword>
<evidence type="ECO:0000256" key="2">
    <source>
        <dbReference type="RuleBase" id="RU003750"/>
    </source>
</evidence>
<dbReference type="RefSeq" id="WP_016526268.1">
    <property type="nucleotide sequence ID" value="NZ_KE332518.1"/>
</dbReference>
<evidence type="ECO:0000256" key="3">
    <source>
        <dbReference type="SAM" id="Phobius"/>
    </source>
</evidence>
<gene>
    <name evidence="4" type="ORF">HMPREF9194_02010</name>
</gene>
<dbReference type="HOGENOM" id="CLU_110585_1_0_12"/>
<dbReference type="EMBL" id="ATFF01000006">
    <property type="protein sequence ID" value="EPF31659.1"/>
    <property type="molecule type" value="Genomic_DNA"/>
</dbReference>
<reference evidence="4 5" key="1">
    <citation type="submission" date="2013-04" db="EMBL/GenBank/DDBJ databases">
        <title>The Genome Sequence of Treponema maltophilum ATCC 51939.</title>
        <authorList>
            <consortium name="The Broad Institute Genomics Platform"/>
            <person name="Earl A."/>
            <person name="Ward D."/>
            <person name="Feldgarden M."/>
            <person name="Gevers D."/>
            <person name="Leonetti C."/>
            <person name="Blanton J.M."/>
            <person name="Dewhirst F.E."/>
            <person name="Izard J."/>
            <person name="Walker B."/>
            <person name="Young S."/>
            <person name="Zeng Q."/>
            <person name="Gargeya S."/>
            <person name="Fitzgerald M."/>
            <person name="Haas B."/>
            <person name="Abouelleil A."/>
            <person name="Allen A.W."/>
            <person name="Alvarado L."/>
            <person name="Arachchi H.M."/>
            <person name="Berlin A.M."/>
            <person name="Chapman S.B."/>
            <person name="Gainer-Dewar J."/>
            <person name="Goldberg J."/>
            <person name="Griggs A."/>
            <person name="Gujja S."/>
            <person name="Hansen M."/>
            <person name="Howarth C."/>
            <person name="Imamovic A."/>
            <person name="Ireland A."/>
            <person name="Larimer J."/>
            <person name="McCowan C."/>
            <person name="Murphy C."/>
            <person name="Pearson M."/>
            <person name="Poon T.W."/>
            <person name="Priest M."/>
            <person name="Roberts A."/>
            <person name="Saif S."/>
            <person name="Shea T."/>
            <person name="Sisk P."/>
            <person name="Sykes S."/>
            <person name="Wortman J."/>
            <person name="Nusbaum C."/>
            <person name="Birren B."/>
        </authorList>
    </citation>
    <scope>NUCLEOTIDE SEQUENCE [LARGE SCALE GENOMIC DNA]</scope>
    <source>
        <strain evidence="4 5">ATCC 51939</strain>
    </source>
</reference>
<sequence length="214" mass="23948">MMYKNTAGEIPVQKNILTRKRRAAFILVNTLTFLRVPLSAASYILLVSSCSAAGKLRPLLYAILFLAVALTDFFDGKAARFFRVQSPFGAIADVCCDFLYIASSCFALYRLHLFPLWMLAVITLKLAEFVATSTLARSAPRSGKRTVFLFDFVGRYTAIGFYLLPVIIVVLHALMPREVFYITVHALFFILAFFAAVSSAQRLAIFFNCGIIRQ</sequence>
<dbReference type="Gene3D" id="1.20.120.1760">
    <property type="match status" value="1"/>
</dbReference>
<comment type="caution">
    <text evidence="4">The sequence shown here is derived from an EMBL/GenBank/DDBJ whole genome shotgun (WGS) entry which is preliminary data.</text>
</comment>
<keyword evidence="3" id="KW-0472">Membrane</keyword>
<dbReference type="GO" id="GO:0016780">
    <property type="term" value="F:phosphotransferase activity, for other substituted phosphate groups"/>
    <property type="evidence" value="ECO:0007669"/>
    <property type="project" value="InterPro"/>
</dbReference>
<evidence type="ECO:0000313" key="5">
    <source>
        <dbReference type="Proteomes" id="UP000014541"/>
    </source>
</evidence>
<protein>
    <recommendedName>
        <fullName evidence="6">CDP-diacylglycerol-glycerol-3-phosphate 3-phosphatidyltransferase</fullName>
    </recommendedName>
</protein>
<dbReference type="Pfam" id="PF01066">
    <property type="entry name" value="CDP-OH_P_transf"/>
    <property type="match status" value="1"/>
</dbReference>
<feature type="transmembrane region" description="Helical" evidence="3">
    <location>
        <begin position="88"/>
        <end position="109"/>
    </location>
</feature>
<dbReference type="GO" id="GO:0008654">
    <property type="term" value="P:phospholipid biosynthetic process"/>
    <property type="evidence" value="ECO:0007669"/>
    <property type="project" value="InterPro"/>
</dbReference>
<dbReference type="InterPro" id="IPR043130">
    <property type="entry name" value="CDP-OH_PTrfase_TM_dom"/>
</dbReference>
<keyword evidence="3" id="KW-0812">Transmembrane</keyword>
<evidence type="ECO:0000256" key="1">
    <source>
        <dbReference type="ARBA" id="ARBA00022679"/>
    </source>
</evidence>
<feature type="transmembrane region" description="Helical" evidence="3">
    <location>
        <begin position="115"/>
        <end position="136"/>
    </location>
</feature>
<dbReference type="PATRIC" id="fig|1125699.3.peg.2030"/>
<dbReference type="AlphaFoldDB" id="S3L4E1"/>
<dbReference type="STRING" id="1125699.HMPREF9194_02010"/>
<dbReference type="InterPro" id="IPR048254">
    <property type="entry name" value="CDP_ALCOHOL_P_TRANSF_CS"/>
</dbReference>
<evidence type="ECO:0008006" key="6">
    <source>
        <dbReference type="Google" id="ProtNLM"/>
    </source>
</evidence>
<name>S3L4E1_TREMA</name>
<dbReference type="InterPro" id="IPR000462">
    <property type="entry name" value="CDP-OH_P_trans"/>
</dbReference>
<keyword evidence="5" id="KW-1185">Reference proteome</keyword>
<evidence type="ECO:0000313" key="4">
    <source>
        <dbReference type="EMBL" id="EPF31659.1"/>
    </source>
</evidence>
<comment type="similarity">
    <text evidence="2">Belongs to the CDP-alcohol phosphatidyltransferase class-I family.</text>
</comment>
<proteinExistence type="inferred from homology"/>
<feature type="transmembrane region" description="Helical" evidence="3">
    <location>
        <begin position="179"/>
        <end position="197"/>
    </location>
</feature>
<organism evidence="4 5">
    <name type="scientific">Treponema maltophilum ATCC 51939</name>
    <dbReference type="NCBI Taxonomy" id="1125699"/>
    <lineage>
        <taxon>Bacteria</taxon>
        <taxon>Pseudomonadati</taxon>
        <taxon>Spirochaetota</taxon>
        <taxon>Spirochaetia</taxon>
        <taxon>Spirochaetales</taxon>
        <taxon>Treponemataceae</taxon>
        <taxon>Treponema</taxon>
    </lineage>
</organism>
<dbReference type="eggNOG" id="COG0558">
    <property type="taxonomic scope" value="Bacteria"/>
</dbReference>
<dbReference type="PROSITE" id="PS00379">
    <property type="entry name" value="CDP_ALCOHOL_P_TRANSF"/>
    <property type="match status" value="1"/>
</dbReference>
<dbReference type="GO" id="GO:0016020">
    <property type="term" value="C:membrane"/>
    <property type="evidence" value="ECO:0007669"/>
    <property type="project" value="InterPro"/>
</dbReference>
<dbReference type="Proteomes" id="UP000014541">
    <property type="component" value="Unassembled WGS sequence"/>
</dbReference>
<feature type="transmembrane region" description="Helical" evidence="3">
    <location>
        <begin position="148"/>
        <end position="173"/>
    </location>
</feature>
<feature type="transmembrane region" description="Helical" evidence="3">
    <location>
        <begin position="58"/>
        <end position="76"/>
    </location>
</feature>
<accession>S3L4E1</accession>
<keyword evidence="3" id="KW-1133">Transmembrane helix</keyword>